<gene>
    <name evidence="1" type="ORF">STAS_31094</name>
</gene>
<organism evidence="1 2">
    <name type="scientific">Striga asiatica</name>
    <name type="common">Asiatic witchweed</name>
    <name type="synonym">Buchnera asiatica</name>
    <dbReference type="NCBI Taxonomy" id="4170"/>
    <lineage>
        <taxon>Eukaryota</taxon>
        <taxon>Viridiplantae</taxon>
        <taxon>Streptophyta</taxon>
        <taxon>Embryophyta</taxon>
        <taxon>Tracheophyta</taxon>
        <taxon>Spermatophyta</taxon>
        <taxon>Magnoliopsida</taxon>
        <taxon>eudicotyledons</taxon>
        <taxon>Gunneridae</taxon>
        <taxon>Pentapetalae</taxon>
        <taxon>asterids</taxon>
        <taxon>lamiids</taxon>
        <taxon>Lamiales</taxon>
        <taxon>Orobanchaceae</taxon>
        <taxon>Buchnereae</taxon>
        <taxon>Striga</taxon>
    </lineage>
</organism>
<dbReference type="Proteomes" id="UP000325081">
    <property type="component" value="Unassembled WGS sequence"/>
</dbReference>
<comment type="caution">
    <text evidence="1">The sequence shown here is derived from an EMBL/GenBank/DDBJ whole genome shotgun (WGS) entry which is preliminary data.</text>
</comment>
<evidence type="ECO:0000313" key="2">
    <source>
        <dbReference type="Proteomes" id="UP000325081"/>
    </source>
</evidence>
<accession>A0A5A7RB18</accession>
<proteinExistence type="predicted"/>
<sequence>MAESSCGSSSSSFSSSSESSLTLNVSPPKSSSISIPFSFLLGIQSKIVTPRLNILKCAEDVLNKNQDDFSQLFVASDVLHKAESRKHQRFAEIFKHKISYAWTIHNYQGALEDNLKESPADLISITNLLLGFNGMGIQPTSRSFTTKEFHERLLEQLESGSFEAFNGQIILNAVPTTQLHKFIQFFLNAAPICFNIRLFSTVATVAHRSQRCCRGCH</sequence>
<dbReference type="AlphaFoldDB" id="A0A5A7RB18"/>
<protein>
    <submittedName>
        <fullName evidence="1">Response regulator 19</fullName>
    </submittedName>
</protein>
<name>A0A5A7RB18_STRAF</name>
<keyword evidence="2" id="KW-1185">Reference proteome</keyword>
<evidence type="ECO:0000313" key="1">
    <source>
        <dbReference type="EMBL" id="GER53564.1"/>
    </source>
</evidence>
<dbReference type="EMBL" id="BKCP01010626">
    <property type="protein sequence ID" value="GER53564.1"/>
    <property type="molecule type" value="Genomic_DNA"/>
</dbReference>
<reference evidence="2" key="1">
    <citation type="journal article" date="2019" name="Curr. Biol.">
        <title>Genome Sequence of Striga asiatica Provides Insight into the Evolution of Plant Parasitism.</title>
        <authorList>
            <person name="Yoshida S."/>
            <person name="Kim S."/>
            <person name="Wafula E.K."/>
            <person name="Tanskanen J."/>
            <person name="Kim Y.M."/>
            <person name="Honaas L."/>
            <person name="Yang Z."/>
            <person name="Spallek T."/>
            <person name="Conn C.E."/>
            <person name="Ichihashi Y."/>
            <person name="Cheong K."/>
            <person name="Cui S."/>
            <person name="Der J.P."/>
            <person name="Gundlach H."/>
            <person name="Jiao Y."/>
            <person name="Hori C."/>
            <person name="Ishida J.K."/>
            <person name="Kasahara H."/>
            <person name="Kiba T."/>
            <person name="Kim M.S."/>
            <person name="Koo N."/>
            <person name="Laohavisit A."/>
            <person name="Lee Y.H."/>
            <person name="Lumba S."/>
            <person name="McCourt P."/>
            <person name="Mortimer J.C."/>
            <person name="Mutuku J.M."/>
            <person name="Nomura T."/>
            <person name="Sasaki-Sekimoto Y."/>
            <person name="Seto Y."/>
            <person name="Wang Y."/>
            <person name="Wakatake T."/>
            <person name="Sakakibara H."/>
            <person name="Demura T."/>
            <person name="Yamaguchi S."/>
            <person name="Yoneyama K."/>
            <person name="Manabe R.I."/>
            <person name="Nelson D.C."/>
            <person name="Schulman A.H."/>
            <person name="Timko M.P."/>
            <person name="dePamphilis C.W."/>
            <person name="Choi D."/>
            <person name="Shirasu K."/>
        </authorList>
    </citation>
    <scope>NUCLEOTIDE SEQUENCE [LARGE SCALE GENOMIC DNA]</scope>
    <source>
        <strain evidence="2">cv. UVA1</strain>
    </source>
</reference>